<protein>
    <submittedName>
        <fullName evidence="1">2397_t:CDS:1</fullName>
    </submittedName>
</protein>
<dbReference type="Proteomes" id="UP000789366">
    <property type="component" value="Unassembled WGS sequence"/>
</dbReference>
<dbReference type="EMBL" id="CAJVPW010078635">
    <property type="protein sequence ID" value="CAG8799786.1"/>
    <property type="molecule type" value="Genomic_DNA"/>
</dbReference>
<name>A0ACA9RNB2_9GLOM</name>
<accession>A0ACA9RNB2</accession>
<reference evidence="1" key="1">
    <citation type="submission" date="2021-06" db="EMBL/GenBank/DDBJ databases">
        <authorList>
            <person name="Kallberg Y."/>
            <person name="Tangrot J."/>
            <person name="Rosling A."/>
        </authorList>
    </citation>
    <scope>NUCLEOTIDE SEQUENCE</scope>
    <source>
        <strain evidence="1">28 12/20/2015</strain>
    </source>
</reference>
<proteinExistence type="predicted"/>
<evidence type="ECO:0000313" key="2">
    <source>
        <dbReference type="Proteomes" id="UP000789366"/>
    </source>
</evidence>
<sequence length="80" mass="9164">QEVLEKTTRLKIKEGQLQRKYLSSPISENCKPNKMSSKYNLAIRVLQEAAKLNIEIKKLIENSSSFNIRGTEITSLLNNK</sequence>
<gene>
    <name evidence="1" type="ORF">SPELUC_LOCUS17965</name>
</gene>
<keyword evidence="2" id="KW-1185">Reference proteome</keyword>
<evidence type="ECO:0000313" key="1">
    <source>
        <dbReference type="EMBL" id="CAG8799786.1"/>
    </source>
</evidence>
<comment type="caution">
    <text evidence="1">The sequence shown here is derived from an EMBL/GenBank/DDBJ whole genome shotgun (WGS) entry which is preliminary data.</text>
</comment>
<feature type="non-terminal residue" evidence="1">
    <location>
        <position position="80"/>
    </location>
</feature>
<organism evidence="1 2">
    <name type="scientific">Cetraspora pellucida</name>
    <dbReference type="NCBI Taxonomy" id="1433469"/>
    <lineage>
        <taxon>Eukaryota</taxon>
        <taxon>Fungi</taxon>
        <taxon>Fungi incertae sedis</taxon>
        <taxon>Mucoromycota</taxon>
        <taxon>Glomeromycotina</taxon>
        <taxon>Glomeromycetes</taxon>
        <taxon>Diversisporales</taxon>
        <taxon>Gigasporaceae</taxon>
        <taxon>Cetraspora</taxon>
    </lineage>
</organism>
<feature type="non-terminal residue" evidence="1">
    <location>
        <position position="1"/>
    </location>
</feature>